<dbReference type="Pfam" id="PF19744">
    <property type="entry name" value="DUF6232"/>
    <property type="match status" value="1"/>
</dbReference>
<feature type="region of interest" description="Disordered" evidence="1">
    <location>
        <begin position="1"/>
        <end position="20"/>
    </location>
</feature>
<dbReference type="RefSeq" id="WP_369145074.1">
    <property type="nucleotide sequence ID" value="NZ_CP163444.1"/>
</dbReference>
<gene>
    <name evidence="3" type="ORF">AB5J54_18820</name>
</gene>
<dbReference type="InterPro" id="IPR045629">
    <property type="entry name" value="DUF6232"/>
</dbReference>
<reference evidence="3" key="1">
    <citation type="submission" date="2024-07" db="EMBL/GenBank/DDBJ databases">
        <authorList>
            <person name="Yu S.T."/>
        </authorList>
    </citation>
    <scope>NUCLEOTIDE SEQUENCE</scope>
    <source>
        <strain evidence="3">R44</strain>
    </source>
</reference>
<keyword evidence="2" id="KW-1133">Transmembrane helix</keyword>
<proteinExistence type="predicted"/>
<feature type="transmembrane region" description="Helical" evidence="2">
    <location>
        <begin position="68"/>
        <end position="92"/>
    </location>
</feature>
<protein>
    <submittedName>
        <fullName evidence="3">DUF6232 family protein</fullName>
    </submittedName>
</protein>
<name>A0AB39SYR8_9ACTN</name>
<dbReference type="EMBL" id="CP163444">
    <property type="protein sequence ID" value="XDQ72430.1"/>
    <property type="molecule type" value="Genomic_DNA"/>
</dbReference>
<accession>A0AB39SYR8</accession>
<organism evidence="3">
    <name type="scientific">Streptomyces sp. R44</name>
    <dbReference type="NCBI Taxonomy" id="3238633"/>
    <lineage>
        <taxon>Bacteria</taxon>
        <taxon>Bacillati</taxon>
        <taxon>Actinomycetota</taxon>
        <taxon>Actinomycetes</taxon>
        <taxon>Kitasatosporales</taxon>
        <taxon>Streptomycetaceae</taxon>
        <taxon>Streptomyces</taxon>
    </lineage>
</organism>
<keyword evidence="2" id="KW-0472">Membrane</keyword>
<sequence length="207" mass="21724">MGTPAPPPTPPPPPSHPPHSGIAASAALPLVISKRLLWVSGAAYPLENIVRVYTFVLRPRKADAVRVFVKRVVLTLLAALAIGLVAFLGQVFARGEGPGGFTAFLYQISILGVIGALIWFTVDMLAVVTASAHDVLAIETNGRSTAMVSGDRRYLNELVVRIASAIDEPDAELTVTVGALTISNPSNYYFGDAVNIYGGSGNTGVSK</sequence>
<evidence type="ECO:0000313" key="3">
    <source>
        <dbReference type="EMBL" id="XDQ72430.1"/>
    </source>
</evidence>
<evidence type="ECO:0000256" key="2">
    <source>
        <dbReference type="SAM" id="Phobius"/>
    </source>
</evidence>
<dbReference type="AlphaFoldDB" id="A0AB39SYR8"/>
<evidence type="ECO:0000256" key="1">
    <source>
        <dbReference type="SAM" id="MobiDB-lite"/>
    </source>
</evidence>
<feature type="compositionally biased region" description="Pro residues" evidence="1">
    <location>
        <begin position="1"/>
        <end position="17"/>
    </location>
</feature>
<feature type="transmembrane region" description="Helical" evidence="2">
    <location>
        <begin position="104"/>
        <end position="122"/>
    </location>
</feature>
<keyword evidence="2" id="KW-0812">Transmembrane</keyword>